<evidence type="ECO:0000259" key="2">
    <source>
        <dbReference type="Pfam" id="PF18803"/>
    </source>
</evidence>
<organism evidence="3 4">
    <name type="scientific">Mycena metata</name>
    <dbReference type="NCBI Taxonomy" id="1033252"/>
    <lineage>
        <taxon>Eukaryota</taxon>
        <taxon>Fungi</taxon>
        <taxon>Dikarya</taxon>
        <taxon>Basidiomycota</taxon>
        <taxon>Agaricomycotina</taxon>
        <taxon>Agaricomycetes</taxon>
        <taxon>Agaricomycetidae</taxon>
        <taxon>Agaricales</taxon>
        <taxon>Marasmiineae</taxon>
        <taxon>Mycenaceae</taxon>
        <taxon>Mycena</taxon>
    </lineage>
</organism>
<evidence type="ECO:0000313" key="3">
    <source>
        <dbReference type="EMBL" id="KAJ7782922.1"/>
    </source>
</evidence>
<sequence length="1153" mass="130267">MDIIRRRRKSGKPKTTAVTSGLSFHHHDVSAEAEASNLINAPIDTLVERPSVNGRRVYRQTLPIEPPSPVKRLRTENKRAPDPLAQENPIVDATPAPIDDRYEMFGDDPLSSDPPPKKSKKGGGMLEPSMKNWRPLRPQCVEELLRRDGCADAPTDICSAKGCSQRSPRFRCQSCHGDLLFCQTCCVMMHEYNPLHLIDCWDGVCFTGTTLKELGLRIQFGHPGCVRPKPASEGFVVLHLNGIQEVNVNYCGCDVAASHGTPYVQLLRRGWYPATPITPGTAATFELLDFFHAQTLQAKTTMYDFYVALEKLTNNTGIKPSTRYPEFLRMTRQHRHLLMLKRAGRAHDPSGIFGTQPGECAVLCPACPRPGVNLPNDWENAAPEQRFLYMLFLALDACFRLKRRLISSERRDPGLGTGWAYFTESEPYRQYLLSVTDQKEISTCSGLAALDYANTKFSRGYSSTGVGMGVCARHEFVQPNGVGDLQKGERYANMDYIFASILRHLDERLRKVISYDIVCQWWKSLKKRLLSLPPLLRLSLALKIMRFVIPKMHINAHILACRLAFSLSFLAGAGQTDGEGIERPWANIGGVATSTREQGPGFRWDTLDDHWNYWNWVKLTILPRLLRRRLDTAKIECAKQVEAFELFSEQQQERIPVWKKMVDDFEVQQELGPDAELKEEDRCKNPYAIEVKGLTEGQVRLQFAAEEAQRAELGVPALHDVSPSSFIYAGLALEEEQRRVRIQAELKKAKTTGQQISLTGIRTKLTRGIQRFRRLQAVYTPAALQAAARAARTAPDASELPEDAPLFMPSSLSADERTTGCAAGLADIEGRARHAQCRASLVRLRNQLHVKSRLLTYKKIHSRHQGPNTRSRTIVTRNESKIRLHSEKYQAAWDALARLNNGVHGWQKLRKRDIRLLEDAEELSKRQRRRERQDARRLERQRRLIEAGELRPPTPPTDGESDHGEDGERAARGGESVREISWIWTVAGTEGTDGDLEGALRIEWAKAYARKRRWQEEVQLLQEEQRRLLVSFEHNAFVWEQRGMALPTGGTEAGFLQGAKAYAAKSARMFREMKKQAEVTFTEPRLANGKKRKVPRAPIPEGIDEERDSEDGDEDKDEDGDESDAAWDGTADADERGAYSDEELFLGGEDEEM</sequence>
<evidence type="ECO:0000313" key="4">
    <source>
        <dbReference type="Proteomes" id="UP001215598"/>
    </source>
</evidence>
<feature type="region of interest" description="Disordered" evidence="1">
    <location>
        <begin position="1081"/>
        <end position="1153"/>
    </location>
</feature>
<keyword evidence="4" id="KW-1185">Reference proteome</keyword>
<feature type="domain" description="CxC2-like cysteine cluster KDZ transposase-associated" evidence="2">
    <location>
        <begin position="211"/>
        <end position="317"/>
    </location>
</feature>
<feature type="region of interest" description="Disordered" evidence="1">
    <location>
        <begin position="1"/>
        <end position="20"/>
    </location>
</feature>
<dbReference type="AlphaFoldDB" id="A0AAD7P0Q2"/>
<dbReference type="PANTHER" id="PTHR33104:SF2">
    <property type="entry name" value="CXC3 LIKE CYSTEINE CLUSTER DOMAIN-CONTAINING PROTEIN"/>
    <property type="match status" value="1"/>
</dbReference>
<dbReference type="PANTHER" id="PTHR33104">
    <property type="entry name" value="SI:DKEY-29D5.2"/>
    <property type="match status" value="1"/>
</dbReference>
<dbReference type="Pfam" id="PF18803">
    <property type="entry name" value="CxC2"/>
    <property type="match status" value="1"/>
</dbReference>
<comment type="caution">
    <text evidence="3">The sequence shown here is derived from an EMBL/GenBank/DDBJ whole genome shotgun (WGS) entry which is preliminary data.</text>
</comment>
<feature type="region of interest" description="Disordered" evidence="1">
    <location>
        <begin position="59"/>
        <end position="129"/>
    </location>
</feature>
<name>A0AAD7P0Q2_9AGAR</name>
<dbReference type="EMBL" id="JARKIB010000003">
    <property type="protein sequence ID" value="KAJ7782922.1"/>
    <property type="molecule type" value="Genomic_DNA"/>
</dbReference>
<feature type="compositionally biased region" description="Acidic residues" evidence="1">
    <location>
        <begin position="1140"/>
        <end position="1153"/>
    </location>
</feature>
<dbReference type="Proteomes" id="UP001215598">
    <property type="component" value="Unassembled WGS sequence"/>
</dbReference>
<proteinExistence type="predicted"/>
<feature type="compositionally biased region" description="Basic and acidic residues" evidence="1">
    <location>
        <begin position="925"/>
        <end position="949"/>
    </location>
</feature>
<feature type="compositionally biased region" description="Basic and acidic residues" evidence="1">
    <location>
        <begin position="960"/>
        <end position="975"/>
    </location>
</feature>
<protein>
    <recommendedName>
        <fullName evidence="2">CxC2-like cysteine cluster KDZ transposase-associated domain-containing protein</fullName>
    </recommendedName>
</protein>
<feature type="region of interest" description="Disordered" evidence="1">
    <location>
        <begin position="925"/>
        <end position="975"/>
    </location>
</feature>
<accession>A0AAD7P0Q2</accession>
<feature type="compositionally biased region" description="Acidic residues" evidence="1">
    <location>
        <begin position="1102"/>
        <end position="1125"/>
    </location>
</feature>
<dbReference type="Pfam" id="PF18758">
    <property type="entry name" value="KDZ"/>
    <property type="match status" value="1"/>
</dbReference>
<gene>
    <name evidence="3" type="ORF">B0H16DRAFT_1709751</name>
</gene>
<dbReference type="InterPro" id="IPR040521">
    <property type="entry name" value="KDZ"/>
</dbReference>
<dbReference type="InterPro" id="IPR041457">
    <property type="entry name" value="CxC2_KDZ-assoc"/>
</dbReference>
<feature type="compositionally biased region" description="Basic residues" evidence="1">
    <location>
        <begin position="1"/>
        <end position="12"/>
    </location>
</feature>
<reference evidence="3" key="1">
    <citation type="submission" date="2023-03" db="EMBL/GenBank/DDBJ databases">
        <title>Massive genome expansion in bonnet fungi (Mycena s.s.) driven by repeated elements and novel gene families across ecological guilds.</title>
        <authorList>
            <consortium name="Lawrence Berkeley National Laboratory"/>
            <person name="Harder C.B."/>
            <person name="Miyauchi S."/>
            <person name="Viragh M."/>
            <person name="Kuo A."/>
            <person name="Thoen E."/>
            <person name="Andreopoulos B."/>
            <person name="Lu D."/>
            <person name="Skrede I."/>
            <person name="Drula E."/>
            <person name="Henrissat B."/>
            <person name="Morin E."/>
            <person name="Kohler A."/>
            <person name="Barry K."/>
            <person name="LaButti K."/>
            <person name="Morin E."/>
            <person name="Salamov A."/>
            <person name="Lipzen A."/>
            <person name="Mereny Z."/>
            <person name="Hegedus B."/>
            <person name="Baldrian P."/>
            <person name="Stursova M."/>
            <person name="Weitz H."/>
            <person name="Taylor A."/>
            <person name="Grigoriev I.V."/>
            <person name="Nagy L.G."/>
            <person name="Martin F."/>
            <person name="Kauserud H."/>
        </authorList>
    </citation>
    <scope>NUCLEOTIDE SEQUENCE</scope>
    <source>
        <strain evidence="3">CBHHK182m</strain>
    </source>
</reference>
<evidence type="ECO:0000256" key="1">
    <source>
        <dbReference type="SAM" id="MobiDB-lite"/>
    </source>
</evidence>